<dbReference type="SUPFAM" id="SSF53474">
    <property type="entry name" value="alpha/beta-Hydrolases"/>
    <property type="match status" value="1"/>
</dbReference>
<dbReference type="Proteomes" id="UP000190989">
    <property type="component" value="Unassembled WGS sequence"/>
</dbReference>
<dbReference type="PANTHER" id="PTHR43798">
    <property type="entry name" value="MONOACYLGLYCEROL LIPASE"/>
    <property type="match status" value="1"/>
</dbReference>
<accession>A0A1U6GVI0</accession>
<dbReference type="InterPro" id="IPR000639">
    <property type="entry name" value="Epox_hydrolase-like"/>
</dbReference>
<dbReference type="InterPro" id="IPR000073">
    <property type="entry name" value="AB_hydrolase_1"/>
</dbReference>
<dbReference type="InterPro" id="IPR029058">
    <property type="entry name" value="AB_hydrolase_fold"/>
</dbReference>
<evidence type="ECO:0000259" key="1">
    <source>
        <dbReference type="Pfam" id="PF00561"/>
    </source>
</evidence>
<keyword evidence="3" id="KW-1185">Reference proteome</keyword>
<dbReference type="AlphaFoldDB" id="A0A1U6GVI0"/>
<dbReference type="EMBL" id="FVZE01000001">
    <property type="protein sequence ID" value="SLJ87529.1"/>
    <property type="molecule type" value="Genomic_DNA"/>
</dbReference>
<feature type="domain" description="AB hydrolase-1" evidence="1">
    <location>
        <begin position="33"/>
        <end position="280"/>
    </location>
</feature>
<dbReference type="Pfam" id="PF00561">
    <property type="entry name" value="Abhydrolase_1"/>
    <property type="match status" value="1"/>
</dbReference>
<dbReference type="STRING" id="428990.SAMN06295987_101598"/>
<gene>
    <name evidence="2" type="ORF">SAMN06295987_101598</name>
</gene>
<evidence type="ECO:0000313" key="2">
    <source>
        <dbReference type="EMBL" id="SLJ87529.1"/>
    </source>
</evidence>
<name>A0A1U6GVI0_9SPHN</name>
<dbReference type="PRINTS" id="PR00111">
    <property type="entry name" value="ABHYDROLASE"/>
</dbReference>
<evidence type="ECO:0000313" key="3">
    <source>
        <dbReference type="Proteomes" id="UP000190989"/>
    </source>
</evidence>
<protein>
    <submittedName>
        <fullName evidence="2">Pimeloyl-ACP methyl ester carboxylesterase</fullName>
    </submittedName>
</protein>
<dbReference type="PANTHER" id="PTHR43798:SF33">
    <property type="entry name" value="HYDROLASE, PUTATIVE (AFU_ORTHOLOGUE AFUA_2G14860)-RELATED"/>
    <property type="match status" value="1"/>
</dbReference>
<dbReference type="InterPro" id="IPR050266">
    <property type="entry name" value="AB_hydrolase_sf"/>
</dbReference>
<dbReference type="PRINTS" id="PR00412">
    <property type="entry name" value="EPOXHYDRLASE"/>
</dbReference>
<reference evidence="3" key="1">
    <citation type="submission" date="2017-02" db="EMBL/GenBank/DDBJ databases">
        <authorList>
            <person name="Varghese N."/>
            <person name="Submissions S."/>
        </authorList>
    </citation>
    <scope>NUCLEOTIDE SEQUENCE [LARGE SCALE GENOMIC DNA]</scope>
    <source>
        <strain evidence="3">SM117</strain>
    </source>
</reference>
<dbReference type="GO" id="GO:0016020">
    <property type="term" value="C:membrane"/>
    <property type="evidence" value="ECO:0007669"/>
    <property type="project" value="TreeGrafter"/>
</dbReference>
<organism evidence="2 3">
    <name type="scientific">Novosphingobium mathurense</name>
    <dbReference type="NCBI Taxonomy" id="428990"/>
    <lineage>
        <taxon>Bacteria</taxon>
        <taxon>Pseudomonadati</taxon>
        <taxon>Pseudomonadota</taxon>
        <taxon>Alphaproteobacteria</taxon>
        <taxon>Sphingomonadales</taxon>
        <taxon>Sphingomonadaceae</taxon>
        <taxon>Novosphingobium</taxon>
    </lineage>
</organism>
<sequence>MKAMERLLGPTSNRFVSQRLRLHYVDWGNPEAPPLILQHGGRDHCRSWDWVAEELRRDWHVICPDLRGHGDSDWSSEGNYAMDAYVYDFAQLVHTLGYDKVTIMAHSLGGNIATRFTGLYPEKVERLVNIEGLGPNLEERRQMLGDCSSERLRDWISKKRQAAGRTPRKYLTLRDAYERMKAENSFLTVEQARHLTIHGASRNEDGTWSWKFDNYLNIWPVVDLPGEHVISLWEAITCPILMLWGKDSFASSPALDGRMDHFPTARLIEYEDAGHWLHHDQFDRFMNDVKAFFAG</sequence>
<dbReference type="GO" id="GO:0003824">
    <property type="term" value="F:catalytic activity"/>
    <property type="evidence" value="ECO:0007669"/>
    <property type="project" value="InterPro"/>
</dbReference>
<proteinExistence type="predicted"/>
<dbReference type="Gene3D" id="3.40.50.1820">
    <property type="entry name" value="alpha/beta hydrolase"/>
    <property type="match status" value="1"/>
</dbReference>